<evidence type="ECO:0000313" key="3">
    <source>
        <dbReference type="Proteomes" id="UP001381693"/>
    </source>
</evidence>
<dbReference type="Pfam" id="PF18584">
    <property type="entry name" value="SYCP2_SLD"/>
    <property type="match status" value="1"/>
</dbReference>
<keyword evidence="3" id="KW-1185">Reference proteome</keyword>
<comment type="caution">
    <text evidence="2">The sequence shown here is derived from an EMBL/GenBank/DDBJ whole genome shotgun (WGS) entry which is preliminary data.</text>
</comment>
<dbReference type="PANTHER" id="PTHR15607">
    <property type="entry name" value="SYNAPTONEMAL COMPLEX PROTEIN-RELATED"/>
    <property type="match status" value="1"/>
</dbReference>
<evidence type="ECO:0000259" key="1">
    <source>
        <dbReference type="Pfam" id="PF18584"/>
    </source>
</evidence>
<dbReference type="PANTHER" id="PTHR15607:SF18">
    <property type="entry name" value="SYNAPTONEMAL COMPLEX PROTEIN 2-LIKE ISOFORM X1"/>
    <property type="match status" value="1"/>
</dbReference>
<dbReference type="EMBL" id="JAXCGZ010021795">
    <property type="protein sequence ID" value="KAK7043822.1"/>
    <property type="molecule type" value="Genomic_DNA"/>
</dbReference>
<reference evidence="2 3" key="1">
    <citation type="submission" date="2023-11" db="EMBL/GenBank/DDBJ databases">
        <title>Halocaridina rubra genome assembly.</title>
        <authorList>
            <person name="Smith C."/>
        </authorList>
    </citation>
    <scope>NUCLEOTIDE SEQUENCE [LARGE SCALE GENOMIC DNA]</scope>
    <source>
        <strain evidence="2">EP-1</strain>
        <tissue evidence="2">Whole</tissue>
    </source>
</reference>
<dbReference type="AlphaFoldDB" id="A0AAN8ZX41"/>
<sequence>YLLENYREELFQHFEDIGTELLSTVVNDFVPLNLRLSRARQLCKFLQLAPNEANKSFRIHVKHLFSKLPYVLRNAGDYDFQTNIVEAIFRMTSSAQRAKMVTKWFPYVDCTTHALFIRIIDFDPDCRHFLNSLNKSLGKHQGVFSIPCEKACIGQIELLKPQVASYEKFWIDFNMGSRSILILCQKKGTKTQVTDVTI</sequence>
<dbReference type="Proteomes" id="UP001381693">
    <property type="component" value="Unassembled WGS sequence"/>
</dbReference>
<accession>A0AAN8ZX41</accession>
<feature type="non-terminal residue" evidence="2">
    <location>
        <position position="1"/>
    </location>
</feature>
<dbReference type="InterPro" id="IPR040560">
    <property type="entry name" value="SYCP2_SLD"/>
</dbReference>
<proteinExistence type="predicted"/>
<evidence type="ECO:0000313" key="2">
    <source>
        <dbReference type="EMBL" id="KAK7043822.1"/>
    </source>
</evidence>
<name>A0AAN8ZX41_HALRR</name>
<protein>
    <submittedName>
        <fullName evidence="2">Synaptonemal complex protein</fullName>
    </submittedName>
</protein>
<organism evidence="2 3">
    <name type="scientific">Halocaridina rubra</name>
    <name type="common">Hawaiian red shrimp</name>
    <dbReference type="NCBI Taxonomy" id="373956"/>
    <lineage>
        <taxon>Eukaryota</taxon>
        <taxon>Metazoa</taxon>
        <taxon>Ecdysozoa</taxon>
        <taxon>Arthropoda</taxon>
        <taxon>Crustacea</taxon>
        <taxon>Multicrustacea</taxon>
        <taxon>Malacostraca</taxon>
        <taxon>Eumalacostraca</taxon>
        <taxon>Eucarida</taxon>
        <taxon>Decapoda</taxon>
        <taxon>Pleocyemata</taxon>
        <taxon>Caridea</taxon>
        <taxon>Atyoidea</taxon>
        <taxon>Atyidae</taxon>
        <taxon>Halocaridina</taxon>
    </lineage>
</organism>
<gene>
    <name evidence="2" type="primary">SYCP2</name>
    <name evidence="2" type="ORF">SK128_027809</name>
</gene>
<dbReference type="InterPro" id="IPR024835">
    <property type="entry name" value="SYCP2-like"/>
</dbReference>
<feature type="domain" description="Synaptonemal complex protein 2 Spt16M-like" evidence="1">
    <location>
        <begin position="143"/>
        <end position="184"/>
    </location>
</feature>